<keyword evidence="2" id="KW-1185">Reference proteome</keyword>
<sequence>MRQRHASGQQQQQSQSCEVNMISQDLNDLISKLKKLPGPIVLIWLPYGENTFGHAALLTDEYYISFWPSKGKRIAEISKTSAVGRLHFHVKEDFEAEGNRVPTLHEIVNVTNQQINDEYVQFLVYNGINPTEVSLAAAENLTGQWRMDLARTSYSFVGNVIVEKVPVECLFYHKPQSCVSFCFNLIEMADPKPLVCLIEARKNHSLWPVLDSLLGMCLEISVPNFEEHIVKKYWLKGCKRERYNVLVFQKRTLSVMLMGNLFKKILTSLPTIFVLQLLQSVPFSVRRMLQEGSAEGPPNRRLLVTVYRRQTGLIPGRACHSLYYTEATLRPRKTILFTTPGITRSARFWLWDRWTSNPPQATEPKTGFRKYPVDFTNGQKKVSKKNNTYAVLPMIVLNDSSSA</sequence>
<comment type="caution">
    <text evidence="1">The sequence shown here is derived from an EMBL/GenBank/DDBJ whole genome shotgun (WGS) entry which is preliminary data.</text>
</comment>
<accession>A0A8J2S4V0</accession>
<proteinExistence type="predicted"/>
<name>A0A8J2S4V0_9CRUS</name>
<reference evidence="1" key="1">
    <citation type="submission" date="2021-11" db="EMBL/GenBank/DDBJ databases">
        <authorList>
            <person name="Schell T."/>
        </authorList>
    </citation>
    <scope>NUCLEOTIDE SEQUENCE</scope>
    <source>
        <strain evidence="1">M5</strain>
    </source>
</reference>
<evidence type="ECO:0000313" key="1">
    <source>
        <dbReference type="EMBL" id="CAH0113619.1"/>
    </source>
</evidence>
<dbReference type="Proteomes" id="UP000789390">
    <property type="component" value="Unassembled WGS sequence"/>
</dbReference>
<organism evidence="1 2">
    <name type="scientific">Daphnia galeata</name>
    <dbReference type="NCBI Taxonomy" id="27404"/>
    <lineage>
        <taxon>Eukaryota</taxon>
        <taxon>Metazoa</taxon>
        <taxon>Ecdysozoa</taxon>
        <taxon>Arthropoda</taxon>
        <taxon>Crustacea</taxon>
        <taxon>Branchiopoda</taxon>
        <taxon>Diplostraca</taxon>
        <taxon>Cladocera</taxon>
        <taxon>Anomopoda</taxon>
        <taxon>Daphniidae</taxon>
        <taxon>Daphnia</taxon>
    </lineage>
</organism>
<protein>
    <submittedName>
        <fullName evidence="1">Uncharacterized protein</fullName>
    </submittedName>
</protein>
<evidence type="ECO:0000313" key="2">
    <source>
        <dbReference type="Proteomes" id="UP000789390"/>
    </source>
</evidence>
<dbReference type="AlphaFoldDB" id="A0A8J2S4V0"/>
<dbReference type="OrthoDB" id="6387623at2759"/>
<dbReference type="EMBL" id="CAKKLH010000343">
    <property type="protein sequence ID" value="CAH0113619.1"/>
    <property type="molecule type" value="Genomic_DNA"/>
</dbReference>
<gene>
    <name evidence="1" type="ORF">DGAL_LOCUS17519</name>
</gene>